<proteinExistence type="predicted"/>
<dbReference type="EMBL" id="JAQQAF010000004">
    <property type="protein sequence ID" value="KAJ8490520.1"/>
    <property type="molecule type" value="Genomic_DNA"/>
</dbReference>
<accession>A0AAV8R2P9</accession>
<keyword evidence="2" id="KW-1185">Reference proteome</keyword>
<dbReference type="AlphaFoldDB" id="A0AAV8R2P9"/>
<comment type="caution">
    <text evidence="1">The sequence shown here is derived from an EMBL/GenBank/DDBJ whole genome shotgun (WGS) entry which is preliminary data.</text>
</comment>
<evidence type="ECO:0000313" key="1">
    <source>
        <dbReference type="EMBL" id="KAJ8490520.1"/>
    </source>
</evidence>
<name>A0AAV8R2P9_ENSVE</name>
<evidence type="ECO:0000313" key="2">
    <source>
        <dbReference type="Proteomes" id="UP001222027"/>
    </source>
</evidence>
<protein>
    <submittedName>
        <fullName evidence="1">Uncharacterized protein</fullName>
    </submittedName>
</protein>
<organism evidence="1 2">
    <name type="scientific">Ensete ventricosum</name>
    <name type="common">Abyssinian banana</name>
    <name type="synonym">Musa ensete</name>
    <dbReference type="NCBI Taxonomy" id="4639"/>
    <lineage>
        <taxon>Eukaryota</taxon>
        <taxon>Viridiplantae</taxon>
        <taxon>Streptophyta</taxon>
        <taxon>Embryophyta</taxon>
        <taxon>Tracheophyta</taxon>
        <taxon>Spermatophyta</taxon>
        <taxon>Magnoliopsida</taxon>
        <taxon>Liliopsida</taxon>
        <taxon>Zingiberales</taxon>
        <taxon>Musaceae</taxon>
        <taxon>Ensete</taxon>
    </lineage>
</organism>
<gene>
    <name evidence="1" type="ORF">OPV22_012241</name>
</gene>
<dbReference type="Proteomes" id="UP001222027">
    <property type="component" value="Unassembled WGS sequence"/>
</dbReference>
<sequence>MQRLVHRTLQQEVLYSRFGWLLQWKEELLMVALMVHIEWNSRMAITDITKRSTSCSASWVRRKLHILSPGILHLKPTIARS</sequence>
<reference evidence="1 2" key="1">
    <citation type="submission" date="2022-12" db="EMBL/GenBank/DDBJ databases">
        <title>Chromosome-scale assembly of the Ensete ventricosum genome.</title>
        <authorList>
            <person name="Dussert Y."/>
            <person name="Stocks J."/>
            <person name="Wendawek A."/>
            <person name="Woldeyes F."/>
            <person name="Nichols R.A."/>
            <person name="Borrell J.S."/>
        </authorList>
    </citation>
    <scope>NUCLEOTIDE SEQUENCE [LARGE SCALE GENOMIC DNA]</scope>
    <source>
        <strain evidence="2">cv. Maze</strain>
        <tissue evidence="1">Seeds</tissue>
    </source>
</reference>